<dbReference type="InterPro" id="IPR036259">
    <property type="entry name" value="MFS_trans_sf"/>
</dbReference>
<evidence type="ECO:0000256" key="2">
    <source>
        <dbReference type="ARBA" id="ARBA00022448"/>
    </source>
</evidence>
<comment type="caution">
    <text evidence="7">The sequence shown here is derived from an EMBL/GenBank/DDBJ whole genome shotgun (WGS) entry which is preliminary data.</text>
</comment>
<feature type="transmembrane region" description="Helical" evidence="6">
    <location>
        <begin position="188"/>
        <end position="210"/>
    </location>
</feature>
<protein>
    <submittedName>
        <fullName evidence="7">MFS general substrate transporter</fullName>
    </submittedName>
</protein>
<proteinExistence type="predicted"/>
<evidence type="ECO:0000256" key="5">
    <source>
        <dbReference type="ARBA" id="ARBA00023136"/>
    </source>
</evidence>
<evidence type="ECO:0000256" key="1">
    <source>
        <dbReference type="ARBA" id="ARBA00004141"/>
    </source>
</evidence>
<sequence>MSNLRKEMSPFNEKADNNFGTFTYDPGLDVAVGLAARQTDEQPLSAKESRRMRVKLDWHLLPLLFCMYTVQFIDKATLNSSAVLGILKDTNLTTDDFNTLGSAFYIGYLVFQYPQNLALQYFPVAKWMTFNLFLWALFLGLHCVCHNFSGLFALRFFLGAAEGCTTAGLMLITSMFYTRTEIGERIGWTLQCNGFATIIGGFLAFGAVHVAATSKPNQWQMLYLITCLLTLAVCVLFALAMPDSPTTARFLSAEEKVIAVRRVRENQNGIETKKWKKDQFVECLKDYKTWMWFSWCAIANLQNGLGTEASRVIKLFGFTSLQTTLLNIPSGFAQILGITLGCYMLRKFPNGRAWIHNIFWIPSFISAFLLIFLPYSNKVGHLSAIYILSRFLNRVYRIVHPLNSCATLGFGGSPGFVMILSWVTSATAGHTKKLATNGIFLIGYALGQTLCTQFWKARYEPTFVVPWTICLATYVADIGIATALWVLLRAENARRDVLAAEKGPGGEAAGDDFGYASGVDAGGREVRTKVEKGFLDMTDRQNLAFRYVL</sequence>
<keyword evidence="4 6" id="KW-1133">Transmembrane helix</keyword>
<comment type="subcellular location">
    <subcellularLocation>
        <location evidence="1">Membrane</location>
        <topology evidence="1">Multi-pass membrane protein</topology>
    </subcellularLocation>
</comment>
<feature type="transmembrane region" description="Helical" evidence="6">
    <location>
        <begin position="395"/>
        <end position="422"/>
    </location>
</feature>
<dbReference type="Proteomes" id="UP001219525">
    <property type="component" value="Unassembled WGS sequence"/>
</dbReference>
<dbReference type="SUPFAM" id="SSF103473">
    <property type="entry name" value="MFS general substrate transporter"/>
    <property type="match status" value="1"/>
</dbReference>
<evidence type="ECO:0000313" key="7">
    <source>
        <dbReference type="EMBL" id="KAJ7210501.1"/>
    </source>
</evidence>
<keyword evidence="3 6" id="KW-0812">Transmembrane</keyword>
<feature type="transmembrane region" description="Helical" evidence="6">
    <location>
        <begin position="222"/>
        <end position="241"/>
    </location>
</feature>
<dbReference type="Pfam" id="PF07690">
    <property type="entry name" value="MFS_1"/>
    <property type="match status" value="1"/>
</dbReference>
<feature type="transmembrane region" description="Helical" evidence="6">
    <location>
        <begin position="56"/>
        <end position="73"/>
    </location>
</feature>
<feature type="transmembrane region" description="Helical" evidence="6">
    <location>
        <begin position="434"/>
        <end position="457"/>
    </location>
</feature>
<organism evidence="7 8">
    <name type="scientific">Mycena pura</name>
    <dbReference type="NCBI Taxonomy" id="153505"/>
    <lineage>
        <taxon>Eukaryota</taxon>
        <taxon>Fungi</taxon>
        <taxon>Dikarya</taxon>
        <taxon>Basidiomycota</taxon>
        <taxon>Agaricomycotina</taxon>
        <taxon>Agaricomycetes</taxon>
        <taxon>Agaricomycetidae</taxon>
        <taxon>Agaricales</taxon>
        <taxon>Marasmiineae</taxon>
        <taxon>Mycenaceae</taxon>
        <taxon>Mycena</taxon>
    </lineage>
</organism>
<name>A0AAD6YDG7_9AGAR</name>
<evidence type="ECO:0000256" key="6">
    <source>
        <dbReference type="SAM" id="Phobius"/>
    </source>
</evidence>
<evidence type="ECO:0000256" key="3">
    <source>
        <dbReference type="ARBA" id="ARBA00022692"/>
    </source>
</evidence>
<dbReference type="Gene3D" id="1.20.1250.20">
    <property type="entry name" value="MFS general substrate transporter like domains"/>
    <property type="match status" value="1"/>
</dbReference>
<dbReference type="PANTHER" id="PTHR43791:SF63">
    <property type="entry name" value="HIGH AFFINITY CYSTEINE TRANSPORTER"/>
    <property type="match status" value="1"/>
</dbReference>
<gene>
    <name evidence="7" type="ORF">GGX14DRAFT_551002</name>
</gene>
<evidence type="ECO:0000256" key="4">
    <source>
        <dbReference type="ARBA" id="ARBA00022989"/>
    </source>
</evidence>
<dbReference type="InterPro" id="IPR011701">
    <property type="entry name" value="MFS"/>
</dbReference>
<feature type="transmembrane region" description="Helical" evidence="6">
    <location>
        <begin position="325"/>
        <end position="345"/>
    </location>
</feature>
<dbReference type="GO" id="GO:0022857">
    <property type="term" value="F:transmembrane transporter activity"/>
    <property type="evidence" value="ECO:0007669"/>
    <property type="project" value="InterPro"/>
</dbReference>
<keyword evidence="2" id="KW-0813">Transport</keyword>
<feature type="transmembrane region" description="Helical" evidence="6">
    <location>
        <begin position="124"/>
        <end position="144"/>
    </location>
</feature>
<evidence type="ECO:0000313" key="8">
    <source>
        <dbReference type="Proteomes" id="UP001219525"/>
    </source>
</evidence>
<feature type="transmembrane region" description="Helical" evidence="6">
    <location>
        <begin position="156"/>
        <end position="176"/>
    </location>
</feature>
<keyword evidence="5 6" id="KW-0472">Membrane</keyword>
<dbReference type="GO" id="GO:0016020">
    <property type="term" value="C:membrane"/>
    <property type="evidence" value="ECO:0007669"/>
    <property type="project" value="UniProtKB-SubCell"/>
</dbReference>
<accession>A0AAD6YDG7</accession>
<feature type="transmembrane region" description="Helical" evidence="6">
    <location>
        <begin position="357"/>
        <end position="375"/>
    </location>
</feature>
<dbReference type="AlphaFoldDB" id="A0AAD6YDG7"/>
<keyword evidence="8" id="KW-1185">Reference proteome</keyword>
<reference evidence="7" key="1">
    <citation type="submission" date="2023-03" db="EMBL/GenBank/DDBJ databases">
        <title>Massive genome expansion in bonnet fungi (Mycena s.s.) driven by repeated elements and novel gene families across ecological guilds.</title>
        <authorList>
            <consortium name="Lawrence Berkeley National Laboratory"/>
            <person name="Harder C.B."/>
            <person name="Miyauchi S."/>
            <person name="Viragh M."/>
            <person name="Kuo A."/>
            <person name="Thoen E."/>
            <person name="Andreopoulos B."/>
            <person name="Lu D."/>
            <person name="Skrede I."/>
            <person name="Drula E."/>
            <person name="Henrissat B."/>
            <person name="Morin E."/>
            <person name="Kohler A."/>
            <person name="Barry K."/>
            <person name="LaButti K."/>
            <person name="Morin E."/>
            <person name="Salamov A."/>
            <person name="Lipzen A."/>
            <person name="Mereny Z."/>
            <person name="Hegedus B."/>
            <person name="Baldrian P."/>
            <person name="Stursova M."/>
            <person name="Weitz H."/>
            <person name="Taylor A."/>
            <person name="Grigoriev I.V."/>
            <person name="Nagy L.G."/>
            <person name="Martin F."/>
            <person name="Kauserud H."/>
        </authorList>
    </citation>
    <scope>NUCLEOTIDE SEQUENCE</scope>
    <source>
        <strain evidence="7">9144</strain>
    </source>
</reference>
<dbReference type="PANTHER" id="PTHR43791">
    <property type="entry name" value="PERMEASE-RELATED"/>
    <property type="match status" value="1"/>
</dbReference>
<dbReference type="EMBL" id="JARJCW010000028">
    <property type="protein sequence ID" value="KAJ7210501.1"/>
    <property type="molecule type" value="Genomic_DNA"/>
</dbReference>
<feature type="transmembrane region" description="Helical" evidence="6">
    <location>
        <begin position="463"/>
        <end position="488"/>
    </location>
</feature>